<evidence type="ECO:0000256" key="1">
    <source>
        <dbReference type="ARBA" id="ARBA00022729"/>
    </source>
</evidence>
<dbReference type="EMBL" id="LSRF01000056">
    <property type="protein sequence ID" value="KXP06594.1"/>
    <property type="molecule type" value="Genomic_DNA"/>
</dbReference>
<dbReference type="EMBL" id="LSRE01000006">
    <property type="protein sequence ID" value="KXP00584.1"/>
    <property type="molecule type" value="Genomic_DNA"/>
</dbReference>
<evidence type="ECO:0000256" key="2">
    <source>
        <dbReference type="SAM" id="SignalP"/>
    </source>
</evidence>
<dbReference type="Gene3D" id="3.40.1000.10">
    <property type="entry name" value="Mog1/PsbP, alpha/beta/alpha sandwich"/>
    <property type="match status" value="1"/>
</dbReference>
<dbReference type="AlphaFoldDB" id="A0A138A7Z7"/>
<proteinExistence type="predicted"/>
<gene>
    <name evidence="4" type="ORF">AXK60_10990</name>
    <name evidence="3" type="ORF">AXK61_14880</name>
</gene>
<evidence type="ECO:0000313" key="6">
    <source>
        <dbReference type="Proteomes" id="UP000070409"/>
    </source>
</evidence>
<organism evidence="4 5">
    <name type="scientific">Tsukamurella pseudospumae</name>
    <dbReference type="NCBI Taxonomy" id="239498"/>
    <lineage>
        <taxon>Bacteria</taxon>
        <taxon>Bacillati</taxon>
        <taxon>Actinomycetota</taxon>
        <taxon>Actinomycetes</taxon>
        <taxon>Mycobacteriales</taxon>
        <taxon>Tsukamurellaceae</taxon>
        <taxon>Tsukamurella</taxon>
    </lineage>
</organism>
<reference evidence="4" key="2">
    <citation type="submission" date="2016-02" db="EMBL/GenBank/DDBJ databases">
        <authorList>
            <person name="Teng J.L."/>
            <person name="Yang Y."/>
            <person name="Huang Y."/>
            <person name="Guo F."/>
            <person name="Wei W."/>
            <person name="Chen J.H."/>
            <person name="Wong S.Y."/>
            <person name="Lau S.K."/>
            <person name="Woo P.C."/>
        </authorList>
    </citation>
    <scope>NUCLEOTIDE SEQUENCE</scope>
    <source>
        <strain evidence="4">JCM 15929</strain>
    </source>
</reference>
<keyword evidence="1 2" id="KW-0732">Signal</keyword>
<keyword evidence="6" id="KW-1185">Reference proteome</keyword>
<dbReference type="STRING" id="239498.AXK60_10990"/>
<feature type="signal peptide" evidence="2">
    <location>
        <begin position="1"/>
        <end position="25"/>
    </location>
</feature>
<name>A0A138A7Z7_9ACTN</name>
<evidence type="ECO:0000313" key="4">
    <source>
        <dbReference type="EMBL" id="KXP06594.1"/>
    </source>
</evidence>
<accession>A0A138A7Z7</accession>
<evidence type="ECO:0008006" key="7">
    <source>
        <dbReference type="Google" id="ProtNLM"/>
    </source>
</evidence>
<evidence type="ECO:0000313" key="3">
    <source>
        <dbReference type="EMBL" id="KXP00584.1"/>
    </source>
</evidence>
<dbReference type="RefSeq" id="WP_068572331.1">
    <property type="nucleotide sequence ID" value="NZ_LSRE01000006.1"/>
</dbReference>
<protein>
    <recommendedName>
        <fullName evidence="7">Lipoprotein LpqN</fullName>
    </recommendedName>
</protein>
<evidence type="ECO:0000313" key="5">
    <source>
        <dbReference type="Proteomes" id="UP000070258"/>
    </source>
</evidence>
<comment type="caution">
    <text evidence="4">The sequence shown here is derived from an EMBL/GenBank/DDBJ whole genome shotgun (WGS) entry which is preliminary data.</text>
</comment>
<dbReference type="Proteomes" id="UP000070258">
    <property type="component" value="Unassembled WGS sequence"/>
</dbReference>
<dbReference type="InterPro" id="IPR019674">
    <property type="entry name" value="Lipoprotein_LpqN/LpqT-like"/>
</dbReference>
<reference evidence="3 6" key="3">
    <citation type="submission" date="2016-02" db="EMBL/GenBank/DDBJ databases">
        <authorList>
            <person name="Teng J.L."/>
            <person name="Tang Y."/>
            <person name="Huang Y."/>
            <person name="Guo F."/>
            <person name="Wei W."/>
            <person name="Chen J.H."/>
            <person name="Wong S.Y."/>
            <person name="Lau S.K."/>
            <person name="Woo P.C."/>
        </authorList>
    </citation>
    <scope>NUCLEOTIDE SEQUENCE [LARGE SCALE GENOMIC DNA]</scope>
    <source>
        <strain evidence="3 6">JCM 13375</strain>
    </source>
</reference>
<sequence>MTSTNLVHRLSAVLISLGTAFSVAACSLSISADDATPAHPSASPASSVPGAETTIADYLRDAGITETPVHVGDASAPTIQLPTLPDWVDATEQAGENTYAAVKYTGVAATDYTPNVVVLLSRLTGRAIDHDALLAVAPGEVRNLAGYAPHGSPRTESLAGHRAYKIAATYYLDGMPAVVGQSTVVIAGRDATYIAQISVTGARSQEPVVEATSRTIDRDLRIRV</sequence>
<dbReference type="Pfam" id="PF10738">
    <property type="entry name" value="Lpp-LpqN"/>
    <property type="match status" value="1"/>
</dbReference>
<dbReference type="Proteomes" id="UP000070409">
    <property type="component" value="Unassembled WGS sequence"/>
</dbReference>
<feature type="chain" id="PRO_5038762512" description="Lipoprotein LpqN" evidence="2">
    <location>
        <begin position="26"/>
        <end position="224"/>
    </location>
</feature>
<dbReference type="OrthoDB" id="3826775at2"/>
<reference evidence="5" key="1">
    <citation type="submission" date="2016-02" db="EMBL/GenBank/DDBJ databases">
        <authorList>
            <person name="Wen L."/>
            <person name="He K."/>
            <person name="Yang H."/>
        </authorList>
    </citation>
    <scope>NUCLEOTIDE SEQUENCE [LARGE SCALE GENOMIC DNA]</scope>
    <source>
        <strain evidence="5">JCM 15929</strain>
    </source>
</reference>